<dbReference type="PANTHER" id="PTHR36062:SF1">
    <property type="entry name" value="OS01G0687300 PROTEIN"/>
    <property type="match status" value="1"/>
</dbReference>
<dbReference type="AlphaFoldDB" id="A0A9N7RGU3"/>
<comment type="caution">
    <text evidence="2">The sequence shown here is derived from an EMBL/GenBank/DDBJ whole genome shotgun (WGS) entry which is preliminary data.</text>
</comment>
<dbReference type="PANTHER" id="PTHR36062">
    <property type="entry name" value="OS01G0687300 PROTEIN"/>
    <property type="match status" value="1"/>
</dbReference>
<feature type="region of interest" description="Disordered" evidence="1">
    <location>
        <begin position="380"/>
        <end position="401"/>
    </location>
</feature>
<dbReference type="InterPro" id="IPR037476">
    <property type="entry name" value="PCH1"/>
</dbReference>
<dbReference type="EMBL" id="CACSLK010027751">
    <property type="protein sequence ID" value="CAA0827432.1"/>
    <property type="molecule type" value="Genomic_DNA"/>
</dbReference>
<keyword evidence="3" id="KW-1185">Reference proteome</keyword>
<feature type="region of interest" description="Disordered" evidence="1">
    <location>
        <begin position="1"/>
        <end position="25"/>
    </location>
</feature>
<protein>
    <recommendedName>
        <fullName evidence="4">F-box protein</fullName>
    </recommendedName>
</protein>
<dbReference type="Proteomes" id="UP001153555">
    <property type="component" value="Unassembled WGS sequence"/>
</dbReference>
<accession>A0A9N7RGU3</accession>
<sequence length="524" mass="57690">MSQQVRHSINNSTRRSPQSHHDPWIAHWMPTANNTTSAERHYHTPRPIQAICGDIKPLDFAFEDVGTSSKSSASAKMEPGKHAGVPFLSNVNSTGEATSNNPLGSMNTRDVPYYDYLEKKGGKSVVVSNSMSLANETSISACRGDFSSSLLCSRDWFKKMQQSPRGGSSFDFHSLEKFPDDRDLEAIRLRTPVDSVEVTSGGCPRFSKASRSMLMKKNSMPGHFNLSLFFCQGKGGIKLSPLSSSSGSEGGNNAESEDCKVTVRTEASAETETMEVDFLKDEKVNPGTTSTPSIKAFNIELNSPPQKATVPSRETEHQWTKTGLLEVPLENVCPCSSKTQSVEMDMLLSNAEHIISKPSTINPDILDPSNRWVKRLKISSPKLNPSSRGTKISRPDENLFDDNKMRSHLRNILDSGIISSGPDNRHDGKNKISSDKNEDEFNMVCAGKETKELLLSNAWIKRWLAKGVPDEKTDASGDSNGDKLEHKRFPSVGAMALMAKAMHGLPPCEIQKRGPITVWNARTF</sequence>
<feature type="region of interest" description="Disordered" evidence="1">
    <location>
        <begin position="415"/>
        <end position="434"/>
    </location>
</feature>
<proteinExistence type="predicted"/>
<feature type="compositionally biased region" description="Polar residues" evidence="1">
    <location>
        <begin position="1"/>
        <end position="16"/>
    </location>
</feature>
<name>A0A9N7RGU3_STRHE</name>
<evidence type="ECO:0000313" key="3">
    <source>
        <dbReference type="Proteomes" id="UP001153555"/>
    </source>
</evidence>
<organism evidence="2 3">
    <name type="scientific">Striga hermonthica</name>
    <name type="common">Purple witchweed</name>
    <name type="synonym">Buchnera hermonthica</name>
    <dbReference type="NCBI Taxonomy" id="68872"/>
    <lineage>
        <taxon>Eukaryota</taxon>
        <taxon>Viridiplantae</taxon>
        <taxon>Streptophyta</taxon>
        <taxon>Embryophyta</taxon>
        <taxon>Tracheophyta</taxon>
        <taxon>Spermatophyta</taxon>
        <taxon>Magnoliopsida</taxon>
        <taxon>eudicotyledons</taxon>
        <taxon>Gunneridae</taxon>
        <taxon>Pentapetalae</taxon>
        <taxon>asterids</taxon>
        <taxon>lamiids</taxon>
        <taxon>Lamiales</taxon>
        <taxon>Orobanchaceae</taxon>
        <taxon>Buchnereae</taxon>
        <taxon>Striga</taxon>
    </lineage>
</organism>
<evidence type="ECO:0008006" key="4">
    <source>
        <dbReference type="Google" id="ProtNLM"/>
    </source>
</evidence>
<gene>
    <name evidence="2" type="ORF">SHERM_23127</name>
</gene>
<dbReference type="GO" id="GO:0010099">
    <property type="term" value="P:regulation of photomorphogenesis"/>
    <property type="evidence" value="ECO:0007669"/>
    <property type="project" value="InterPro"/>
</dbReference>
<feature type="compositionally biased region" description="Polar residues" evidence="1">
    <location>
        <begin position="381"/>
        <end position="390"/>
    </location>
</feature>
<dbReference type="OrthoDB" id="649277at2759"/>
<reference evidence="2" key="1">
    <citation type="submission" date="2019-12" db="EMBL/GenBank/DDBJ databases">
        <authorList>
            <person name="Scholes J."/>
        </authorList>
    </citation>
    <scope>NUCLEOTIDE SEQUENCE</scope>
</reference>
<evidence type="ECO:0000256" key="1">
    <source>
        <dbReference type="SAM" id="MobiDB-lite"/>
    </source>
</evidence>
<evidence type="ECO:0000313" key="2">
    <source>
        <dbReference type="EMBL" id="CAA0827432.1"/>
    </source>
</evidence>
<feature type="compositionally biased region" description="Basic and acidic residues" evidence="1">
    <location>
        <begin position="423"/>
        <end position="434"/>
    </location>
</feature>